<evidence type="ECO:0000313" key="2">
    <source>
        <dbReference type="Proteomes" id="UP000198923"/>
    </source>
</evidence>
<proteinExistence type="predicted"/>
<gene>
    <name evidence="1" type="ORF">SAMN05421505_104293</name>
</gene>
<dbReference type="Pfam" id="PF02597">
    <property type="entry name" value="ThiS"/>
    <property type="match status" value="1"/>
</dbReference>
<evidence type="ECO:0000313" key="1">
    <source>
        <dbReference type="EMBL" id="SDG47945.1"/>
    </source>
</evidence>
<dbReference type="EMBL" id="FNCN01000004">
    <property type="protein sequence ID" value="SDG47945.1"/>
    <property type="molecule type" value="Genomic_DNA"/>
</dbReference>
<dbReference type="Gene3D" id="3.10.20.30">
    <property type="match status" value="1"/>
</dbReference>
<reference evidence="1 2" key="1">
    <citation type="submission" date="2016-10" db="EMBL/GenBank/DDBJ databases">
        <authorList>
            <person name="de Groot N.N."/>
        </authorList>
    </citation>
    <scope>NUCLEOTIDE SEQUENCE [LARGE SCALE GENOMIC DNA]</scope>
    <source>
        <strain evidence="1 2">CPCC 201354</strain>
    </source>
</reference>
<accession>A0A1G7UK31</accession>
<dbReference type="InterPro" id="IPR003749">
    <property type="entry name" value="ThiS/MoaD-like"/>
</dbReference>
<name>A0A1G7UK31_9ACTN</name>
<dbReference type="AlphaFoldDB" id="A0A1G7UK31"/>
<organism evidence="1 2">
    <name type="scientific">Sinosporangium album</name>
    <dbReference type="NCBI Taxonomy" id="504805"/>
    <lineage>
        <taxon>Bacteria</taxon>
        <taxon>Bacillati</taxon>
        <taxon>Actinomycetota</taxon>
        <taxon>Actinomycetes</taxon>
        <taxon>Streptosporangiales</taxon>
        <taxon>Streptosporangiaceae</taxon>
        <taxon>Sinosporangium</taxon>
    </lineage>
</organism>
<sequence length="90" mass="9438">MRIGERLMPTVTIRYWAAAKSAAGVAEETRKAATLDELLSAISAGRDELARVVKLSSFVIDGAPVGVRDRGAVRLSEGAVVEVLPPYAGG</sequence>
<dbReference type="SUPFAM" id="SSF54285">
    <property type="entry name" value="MoaD/ThiS"/>
    <property type="match status" value="1"/>
</dbReference>
<protein>
    <submittedName>
        <fullName evidence="1">Molybdopterin converting factor, small subunit</fullName>
    </submittedName>
</protein>
<keyword evidence="2" id="KW-1185">Reference proteome</keyword>
<dbReference type="STRING" id="504805.SAMN05421505_104293"/>
<dbReference type="InterPro" id="IPR016155">
    <property type="entry name" value="Mopterin_synth/thiamin_S_b"/>
</dbReference>
<dbReference type="InterPro" id="IPR012675">
    <property type="entry name" value="Beta-grasp_dom_sf"/>
</dbReference>
<dbReference type="Proteomes" id="UP000198923">
    <property type="component" value="Unassembled WGS sequence"/>
</dbReference>